<keyword evidence="2" id="KW-1185">Reference proteome</keyword>
<dbReference type="STRING" id="1777.AWC07_14185"/>
<name>A0A1X1V5N1_MYCGS</name>
<sequence>MSSDWRSYPFQLVAGGSALEFPAAEGAHADQESDTWFLAGQLDAAGTCRSFAFLTIVNKNRPGGSVVADFYTLAVFDLDTGEYGTYTDYDMPPASMAPDARPKLSAATGHLDIEYRSGAGTASWTTCRDADGQLLPYTYRVSLAGADQAGRSMRLDLAVAPTRAPTPVGASAYNGKIVCFGQEGTYSYFQTGMAMTGTLRWADTEEQVSGTAGHVDRQWFPKYAGAGGDPRGRSHEWRTIHFDNGVDMSIWRQFDRTNSNAVQPFTGVTASFPDPDRAPQCAEDVDVTILSYVRWPDSVRPLLPPISPVRYLPDRHRITCATLQLDLIGEPLVAAPAHGLPIEYMEGPYRYRGTLQGEPVTAFAFYERSLALYRDWELIDVLAAAVANARPPAPELAALVERVTPVVLSGRRAEAVEMLRTASAALPDDGDQDCSDVLEALIGSLTQQTPSSKL</sequence>
<dbReference type="Gene3D" id="2.40.370.10">
    <property type="entry name" value="AttH-like domain"/>
    <property type="match status" value="1"/>
</dbReference>
<dbReference type="SUPFAM" id="SSF159245">
    <property type="entry name" value="AttH-like"/>
    <property type="match status" value="1"/>
</dbReference>
<gene>
    <name evidence="1" type="ORF">AWC07_14185</name>
</gene>
<accession>A0A1X1V5N1</accession>
<dbReference type="InterPro" id="IPR023374">
    <property type="entry name" value="AttH-like_dom_sf"/>
</dbReference>
<dbReference type="Proteomes" id="UP000193738">
    <property type="component" value="Unassembled WGS sequence"/>
</dbReference>
<dbReference type="AlphaFoldDB" id="A0A1X1V5N1"/>
<dbReference type="EMBL" id="LQOX01000128">
    <property type="protein sequence ID" value="ORV64384.1"/>
    <property type="molecule type" value="Genomic_DNA"/>
</dbReference>
<dbReference type="GO" id="GO:0016787">
    <property type="term" value="F:hydrolase activity"/>
    <property type="evidence" value="ECO:0007669"/>
    <property type="project" value="UniProtKB-KW"/>
</dbReference>
<evidence type="ECO:0000313" key="1">
    <source>
        <dbReference type="EMBL" id="ORV64384.1"/>
    </source>
</evidence>
<organism evidence="1 2">
    <name type="scientific">Mycobacterium gastri</name>
    <dbReference type="NCBI Taxonomy" id="1777"/>
    <lineage>
        <taxon>Bacteria</taxon>
        <taxon>Bacillati</taxon>
        <taxon>Actinomycetota</taxon>
        <taxon>Actinomycetes</taxon>
        <taxon>Mycobacteriales</taxon>
        <taxon>Mycobacteriaceae</taxon>
        <taxon>Mycobacterium</taxon>
    </lineage>
</organism>
<comment type="caution">
    <text evidence="1">The sequence shown here is derived from an EMBL/GenBank/DDBJ whole genome shotgun (WGS) entry which is preliminary data.</text>
</comment>
<protein>
    <submittedName>
        <fullName evidence="1">Secreted hydrolase</fullName>
    </submittedName>
</protein>
<keyword evidence="1" id="KW-0378">Hydrolase</keyword>
<dbReference type="RefSeq" id="WP_036409007.1">
    <property type="nucleotide sequence ID" value="NZ_LQOX01000128.1"/>
</dbReference>
<proteinExistence type="predicted"/>
<evidence type="ECO:0000313" key="2">
    <source>
        <dbReference type="Proteomes" id="UP000193738"/>
    </source>
</evidence>
<reference evidence="1 2" key="1">
    <citation type="submission" date="2016-01" db="EMBL/GenBank/DDBJ databases">
        <title>The new phylogeny of the genus Mycobacterium.</title>
        <authorList>
            <person name="Tarcisio F."/>
            <person name="Conor M."/>
            <person name="Antonella G."/>
            <person name="Elisabetta G."/>
            <person name="Giulia F.S."/>
            <person name="Sara T."/>
            <person name="Anna F."/>
            <person name="Clotilde B."/>
            <person name="Roberto B."/>
            <person name="Veronica D.S."/>
            <person name="Fabio R."/>
            <person name="Monica P."/>
            <person name="Olivier J."/>
            <person name="Enrico T."/>
            <person name="Nicola S."/>
        </authorList>
    </citation>
    <scope>NUCLEOTIDE SEQUENCE [LARGE SCALE GENOMIC DNA]</scope>
    <source>
        <strain evidence="1 2">DSM 43505</strain>
    </source>
</reference>